<accession>A0A0A9C2Z9</accession>
<protein>
    <submittedName>
        <fullName evidence="1">Uncharacterized protein</fullName>
    </submittedName>
</protein>
<dbReference type="EMBL" id="GBRH01230135">
    <property type="protein sequence ID" value="JAD67760.1"/>
    <property type="molecule type" value="Transcribed_RNA"/>
</dbReference>
<organism evidence="1">
    <name type="scientific">Arundo donax</name>
    <name type="common">Giant reed</name>
    <name type="synonym">Donax arundinaceus</name>
    <dbReference type="NCBI Taxonomy" id="35708"/>
    <lineage>
        <taxon>Eukaryota</taxon>
        <taxon>Viridiplantae</taxon>
        <taxon>Streptophyta</taxon>
        <taxon>Embryophyta</taxon>
        <taxon>Tracheophyta</taxon>
        <taxon>Spermatophyta</taxon>
        <taxon>Magnoliopsida</taxon>
        <taxon>Liliopsida</taxon>
        <taxon>Poales</taxon>
        <taxon>Poaceae</taxon>
        <taxon>PACMAD clade</taxon>
        <taxon>Arundinoideae</taxon>
        <taxon>Arundineae</taxon>
        <taxon>Arundo</taxon>
    </lineage>
</organism>
<evidence type="ECO:0000313" key="1">
    <source>
        <dbReference type="EMBL" id="JAD67760.1"/>
    </source>
</evidence>
<reference evidence="1" key="1">
    <citation type="submission" date="2014-09" db="EMBL/GenBank/DDBJ databases">
        <authorList>
            <person name="Magalhaes I.L.F."/>
            <person name="Oliveira U."/>
            <person name="Santos F.R."/>
            <person name="Vidigal T.H.D.A."/>
            <person name="Brescovit A.D."/>
            <person name="Santos A.J."/>
        </authorList>
    </citation>
    <scope>NUCLEOTIDE SEQUENCE</scope>
    <source>
        <tissue evidence="1">Shoot tissue taken approximately 20 cm above the soil surface</tissue>
    </source>
</reference>
<reference evidence="1" key="2">
    <citation type="journal article" date="2015" name="Data Brief">
        <title>Shoot transcriptome of the giant reed, Arundo donax.</title>
        <authorList>
            <person name="Barrero R.A."/>
            <person name="Guerrero F.D."/>
            <person name="Moolhuijzen P."/>
            <person name="Goolsby J.A."/>
            <person name="Tidwell J."/>
            <person name="Bellgard S.E."/>
            <person name="Bellgard M.I."/>
        </authorList>
    </citation>
    <scope>NUCLEOTIDE SEQUENCE</scope>
    <source>
        <tissue evidence="1">Shoot tissue taken approximately 20 cm above the soil surface</tissue>
    </source>
</reference>
<sequence>MCQTTLVASS</sequence>
<name>A0A0A9C2Z9_ARUDO</name>
<proteinExistence type="predicted"/>